<dbReference type="Pfam" id="PF01225">
    <property type="entry name" value="Mur_ligase"/>
    <property type="match status" value="1"/>
</dbReference>
<keyword evidence="8 10" id="KW-0131">Cell cycle</keyword>
<dbReference type="Gene3D" id="3.90.190.20">
    <property type="entry name" value="Mur ligase, C-terminal domain"/>
    <property type="match status" value="1"/>
</dbReference>
<evidence type="ECO:0000256" key="2">
    <source>
        <dbReference type="ARBA" id="ARBA00022598"/>
    </source>
</evidence>
<dbReference type="InterPro" id="IPR051046">
    <property type="entry name" value="MurCDEF_CellWall_CoF430Synth"/>
</dbReference>
<feature type="domain" description="Mur ligase C-terminal" evidence="13">
    <location>
        <begin position="303"/>
        <end position="417"/>
    </location>
</feature>
<evidence type="ECO:0000256" key="8">
    <source>
        <dbReference type="ARBA" id="ARBA00023306"/>
    </source>
</evidence>
<evidence type="ECO:0000256" key="10">
    <source>
        <dbReference type="HAMAP-Rule" id="MF_02019"/>
    </source>
</evidence>
<keyword evidence="2 10" id="KW-0436">Ligase</keyword>
<evidence type="ECO:0000259" key="13">
    <source>
        <dbReference type="Pfam" id="PF02875"/>
    </source>
</evidence>
<protein>
    <recommendedName>
        <fullName evidence="10 11">UDP-N-acetylmuramoyl-tripeptide--D-alanyl-D-alanine ligase</fullName>
        <ecNumber evidence="10 11">6.3.2.10</ecNumber>
    </recommendedName>
    <alternativeName>
        <fullName evidence="10">D-alanyl-D-alanine-adding enzyme</fullName>
    </alternativeName>
</protein>
<evidence type="ECO:0000256" key="1">
    <source>
        <dbReference type="ARBA" id="ARBA00022490"/>
    </source>
</evidence>
<feature type="domain" description="Mur ligase central" evidence="14">
    <location>
        <begin position="95"/>
        <end position="279"/>
    </location>
</feature>
<keyword evidence="5 10" id="KW-0067">ATP-binding</keyword>
<evidence type="ECO:0000256" key="3">
    <source>
        <dbReference type="ARBA" id="ARBA00022618"/>
    </source>
</evidence>
<organism evidence="15 16">
    <name type="scientific">Niabella yanshanensis</name>
    <dbReference type="NCBI Taxonomy" id="577386"/>
    <lineage>
        <taxon>Bacteria</taxon>
        <taxon>Pseudomonadati</taxon>
        <taxon>Bacteroidota</taxon>
        <taxon>Chitinophagia</taxon>
        <taxon>Chitinophagales</taxon>
        <taxon>Chitinophagaceae</taxon>
        <taxon>Niabella</taxon>
    </lineage>
</organism>
<proteinExistence type="inferred from homology"/>
<dbReference type="InterPro" id="IPR005863">
    <property type="entry name" value="UDP-N-AcMur_synth"/>
</dbReference>
<dbReference type="Gene3D" id="3.40.1390.10">
    <property type="entry name" value="MurE/MurF, N-terminal domain"/>
    <property type="match status" value="1"/>
</dbReference>
<feature type="binding site" evidence="10">
    <location>
        <begin position="97"/>
        <end position="103"/>
    </location>
    <ligand>
        <name>ATP</name>
        <dbReference type="ChEBI" id="CHEBI:30616"/>
    </ligand>
</feature>
<accession>A0ABZ0W4X8</accession>
<evidence type="ECO:0000313" key="16">
    <source>
        <dbReference type="Proteomes" id="UP001325680"/>
    </source>
</evidence>
<dbReference type="InterPro" id="IPR036565">
    <property type="entry name" value="Mur-like_cat_sf"/>
</dbReference>
<keyword evidence="16" id="KW-1185">Reference proteome</keyword>
<keyword evidence="6 10" id="KW-0133">Cell shape</keyword>
<reference evidence="15 16" key="1">
    <citation type="submission" date="2023-12" db="EMBL/GenBank/DDBJ databases">
        <title>Genome sequencing and assembly of bacterial species from a model synthetic community.</title>
        <authorList>
            <person name="Hogle S.L."/>
        </authorList>
    </citation>
    <scope>NUCLEOTIDE SEQUENCE [LARGE SCALE GENOMIC DNA]</scope>
    <source>
        <strain evidence="15 16">HAMBI_3031</strain>
    </source>
</reference>
<dbReference type="InterPro" id="IPR013221">
    <property type="entry name" value="Mur_ligase_cen"/>
</dbReference>
<keyword evidence="7 10" id="KW-0573">Peptidoglycan synthesis</keyword>
<dbReference type="SUPFAM" id="SSF53623">
    <property type="entry name" value="MurD-like peptide ligases, catalytic domain"/>
    <property type="match status" value="1"/>
</dbReference>
<comment type="function">
    <text evidence="10 11">Involved in cell wall formation. Catalyzes the final step in the synthesis of UDP-N-acetylmuramoyl-pentapeptide, the precursor of murein.</text>
</comment>
<keyword evidence="3 10" id="KW-0132">Cell division</keyword>
<name>A0ABZ0W4X8_9BACT</name>
<evidence type="ECO:0000313" key="15">
    <source>
        <dbReference type="EMBL" id="WQD37572.1"/>
    </source>
</evidence>
<comment type="catalytic activity">
    <reaction evidence="10 11">
        <text>D-alanyl-D-alanine + UDP-N-acetyl-alpha-D-muramoyl-L-alanyl-gamma-D-glutamyl-meso-2,6-diaminopimelate + ATP = UDP-N-acetyl-alpha-D-muramoyl-L-alanyl-gamma-D-glutamyl-meso-2,6-diaminopimeloyl-D-alanyl-D-alanine + ADP + phosphate + H(+)</text>
        <dbReference type="Rhea" id="RHEA:28374"/>
        <dbReference type="ChEBI" id="CHEBI:15378"/>
        <dbReference type="ChEBI" id="CHEBI:30616"/>
        <dbReference type="ChEBI" id="CHEBI:43474"/>
        <dbReference type="ChEBI" id="CHEBI:57822"/>
        <dbReference type="ChEBI" id="CHEBI:61386"/>
        <dbReference type="ChEBI" id="CHEBI:83905"/>
        <dbReference type="ChEBI" id="CHEBI:456216"/>
        <dbReference type="EC" id="6.3.2.10"/>
    </reaction>
</comment>
<gene>
    <name evidence="10 15" type="primary">murF</name>
    <name evidence="15" type="ORF">U0035_18020</name>
</gene>
<sequence length="430" mass="47440">MNIQELYGIYLQYPNVQTDTRKLQTGDIFFALKGPNFNGNLFAQQALDAGAAYAVIDEQGFEIPGRTILVEDVLTALQQLANYHRRRFNIPFIAITGSNGKTTTKEVIHAVLSTKYKVYTTEGNLNNHIGIPLTLLKIKSDAELAVVEMGANHLHEIEGYCRVAEPTHGLITNCGKAHLEGFGSLEGVRKGKGELFDYLRTREDAMAFIMKDYDYLQDMSKGIAHIVTYGTHDAMITGKPETKGELLAVKVTVNGAAFPIATQLVGDYNLPNVLAAVALGYEFDVPANQIKQAIENYKPSNSRSQLVEAGSNKIILDAYNANPSSMKLAVENLAAIQADKKILMIGAMAEMGDETAIEHETLINQVKKSTWHQVVLVGNPFLPYSKDFVYFDNSADAANWAQQQHFENAYILIKGSRSSQMEKILTAITQ</sequence>
<dbReference type="PANTHER" id="PTHR43024">
    <property type="entry name" value="UDP-N-ACETYLMURAMOYL-TRIPEPTIDE--D-ALANYL-D-ALANINE LIGASE"/>
    <property type="match status" value="1"/>
</dbReference>
<dbReference type="Pfam" id="PF08245">
    <property type="entry name" value="Mur_ligase_M"/>
    <property type="match status" value="1"/>
</dbReference>
<dbReference type="Pfam" id="PF02875">
    <property type="entry name" value="Mur_ligase_C"/>
    <property type="match status" value="1"/>
</dbReference>
<dbReference type="GO" id="GO:0047480">
    <property type="term" value="F:UDP-N-acetylmuramoyl-tripeptide-D-alanyl-D-alanine ligase activity"/>
    <property type="evidence" value="ECO:0007669"/>
    <property type="project" value="UniProtKB-EC"/>
</dbReference>
<comment type="subcellular location">
    <subcellularLocation>
        <location evidence="10 11">Cytoplasm</location>
    </subcellularLocation>
</comment>
<evidence type="ECO:0000256" key="11">
    <source>
        <dbReference type="RuleBase" id="RU004136"/>
    </source>
</evidence>
<dbReference type="Proteomes" id="UP001325680">
    <property type="component" value="Chromosome"/>
</dbReference>
<feature type="domain" description="Mur ligase N-terminal catalytic" evidence="12">
    <location>
        <begin position="15"/>
        <end position="83"/>
    </location>
</feature>
<dbReference type="SUPFAM" id="SSF63418">
    <property type="entry name" value="MurE/MurF N-terminal domain"/>
    <property type="match status" value="1"/>
</dbReference>
<dbReference type="EC" id="6.3.2.10" evidence="10 11"/>
<evidence type="ECO:0000256" key="5">
    <source>
        <dbReference type="ARBA" id="ARBA00022840"/>
    </source>
</evidence>
<evidence type="ECO:0000256" key="9">
    <source>
        <dbReference type="ARBA" id="ARBA00023316"/>
    </source>
</evidence>
<evidence type="ECO:0000259" key="14">
    <source>
        <dbReference type="Pfam" id="PF08245"/>
    </source>
</evidence>
<dbReference type="NCBIfam" id="TIGR01143">
    <property type="entry name" value="murF"/>
    <property type="match status" value="1"/>
</dbReference>
<dbReference type="InterPro" id="IPR000713">
    <property type="entry name" value="Mur_ligase_N"/>
</dbReference>
<evidence type="ECO:0000256" key="6">
    <source>
        <dbReference type="ARBA" id="ARBA00022960"/>
    </source>
</evidence>
<evidence type="ECO:0000259" key="12">
    <source>
        <dbReference type="Pfam" id="PF01225"/>
    </source>
</evidence>
<comment type="pathway">
    <text evidence="10 11">Cell wall biogenesis; peptidoglycan biosynthesis.</text>
</comment>
<keyword evidence="9 10" id="KW-0961">Cell wall biogenesis/degradation</keyword>
<dbReference type="EMBL" id="CP139960">
    <property type="protein sequence ID" value="WQD37572.1"/>
    <property type="molecule type" value="Genomic_DNA"/>
</dbReference>
<evidence type="ECO:0000256" key="7">
    <source>
        <dbReference type="ARBA" id="ARBA00022984"/>
    </source>
</evidence>
<dbReference type="Gene3D" id="3.40.1190.10">
    <property type="entry name" value="Mur-like, catalytic domain"/>
    <property type="match status" value="1"/>
</dbReference>
<dbReference type="SUPFAM" id="SSF53244">
    <property type="entry name" value="MurD-like peptide ligases, peptide-binding domain"/>
    <property type="match status" value="1"/>
</dbReference>
<dbReference type="InterPro" id="IPR036615">
    <property type="entry name" value="Mur_ligase_C_dom_sf"/>
</dbReference>
<keyword evidence="4 10" id="KW-0547">Nucleotide-binding</keyword>
<evidence type="ECO:0000256" key="4">
    <source>
        <dbReference type="ARBA" id="ARBA00022741"/>
    </source>
</evidence>
<dbReference type="HAMAP" id="MF_02019">
    <property type="entry name" value="MurF"/>
    <property type="match status" value="1"/>
</dbReference>
<dbReference type="PANTHER" id="PTHR43024:SF1">
    <property type="entry name" value="UDP-N-ACETYLMURAMOYL-TRIPEPTIDE--D-ALANYL-D-ALANINE LIGASE"/>
    <property type="match status" value="1"/>
</dbReference>
<dbReference type="RefSeq" id="WP_114791648.1">
    <property type="nucleotide sequence ID" value="NZ_CP139960.1"/>
</dbReference>
<dbReference type="InterPro" id="IPR035911">
    <property type="entry name" value="MurE/MurF_N"/>
</dbReference>
<comment type="similarity">
    <text evidence="10">Belongs to the MurCDEF family. MurF subfamily.</text>
</comment>
<dbReference type="InterPro" id="IPR004101">
    <property type="entry name" value="Mur_ligase_C"/>
</dbReference>
<keyword evidence="1 10" id="KW-0963">Cytoplasm</keyword>